<protein>
    <submittedName>
        <fullName evidence="2">Uncharacterized protein</fullName>
    </submittedName>
</protein>
<comment type="caution">
    <text evidence="2">The sequence shown here is derived from an EMBL/GenBank/DDBJ whole genome shotgun (WGS) entry which is preliminary data.</text>
</comment>
<dbReference type="RefSeq" id="WP_213041098.1">
    <property type="nucleotide sequence ID" value="NZ_CAJNBJ010000001.1"/>
</dbReference>
<proteinExistence type="predicted"/>
<reference evidence="2 3" key="1">
    <citation type="submission" date="2021-02" db="EMBL/GenBank/DDBJ databases">
        <authorList>
            <person name="Han P."/>
        </authorList>
    </citation>
    <scope>NUCLEOTIDE SEQUENCE [LARGE SCALE GENOMIC DNA]</scope>
    <source>
        <strain evidence="2">Candidatus Nitrospira sp. ZN2</strain>
    </source>
</reference>
<sequence>MKPTLVYLLLIGLLLGVADAEGAKNRPSVSHRSGVEPSKNGQCPPEHPIKGNFTPHSGERCIYHMIGQRWYLRTNAERCYATEDEAVQDGCRRSKR</sequence>
<name>A0ABM8QSS8_9BACT</name>
<dbReference type="Proteomes" id="UP000675880">
    <property type="component" value="Unassembled WGS sequence"/>
</dbReference>
<feature type="region of interest" description="Disordered" evidence="1">
    <location>
        <begin position="24"/>
        <end position="51"/>
    </location>
</feature>
<organism evidence="2 3">
    <name type="scientific">Nitrospira defluvii</name>
    <dbReference type="NCBI Taxonomy" id="330214"/>
    <lineage>
        <taxon>Bacteria</taxon>
        <taxon>Pseudomonadati</taxon>
        <taxon>Nitrospirota</taxon>
        <taxon>Nitrospiria</taxon>
        <taxon>Nitrospirales</taxon>
        <taxon>Nitrospiraceae</taxon>
        <taxon>Nitrospira</taxon>
    </lineage>
</organism>
<dbReference type="EMBL" id="CAJNBJ010000001">
    <property type="protein sequence ID" value="CAE6713503.1"/>
    <property type="molecule type" value="Genomic_DNA"/>
</dbReference>
<keyword evidence="3" id="KW-1185">Reference proteome</keyword>
<evidence type="ECO:0000256" key="1">
    <source>
        <dbReference type="SAM" id="MobiDB-lite"/>
    </source>
</evidence>
<gene>
    <name evidence="2" type="ORF">NSPZN2_11335</name>
</gene>
<evidence type="ECO:0000313" key="2">
    <source>
        <dbReference type="EMBL" id="CAE6713503.1"/>
    </source>
</evidence>
<evidence type="ECO:0000313" key="3">
    <source>
        <dbReference type="Proteomes" id="UP000675880"/>
    </source>
</evidence>
<accession>A0ABM8QSS8</accession>